<accession>A0A660LBL4</accession>
<evidence type="ECO:0000313" key="6">
    <source>
        <dbReference type="Proteomes" id="UP000278962"/>
    </source>
</evidence>
<evidence type="ECO:0000256" key="1">
    <source>
        <dbReference type="ARBA" id="ARBA00001933"/>
    </source>
</evidence>
<reference evidence="5 6" key="1">
    <citation type="submission" date="2018-10" db="EMBL/GenBank/DDBJ databases">
        <title>Genomic Encyclopedia of Archaeal and Bacterial Type Strains, Phase II (KMG-II): from individual species to whole genera.</title>
        <authorList>
            <person name="Goeker M."/>
        </authorList>
    </citation>
    <scope>NUCLEOTIDE SEQUENCE [LARGE SCALE GENOMIC DNA]</scope>
    <source>
        <strain evidence="5 6">DSM 14954</strain>
    </source>
</reference>
<dbReference type="InterPro" id="IPR000653">
    <property type="entry name" value="DegT/StrS_aminotransferase"/>
</dbReference>
<dbReference type="InterPro" id="IPR015424">
    <property type="entry name" value="PyrdxlP-dep_Trfase"/>
</dbReference>
<dbReference type="Proteomes" id="UP000278962">
    <property type="component" value="Unassembled WGS sequence"/>
</dbReference>
<dbReference type="EMBL" id="RBIL01000001">
    <property type="protein sequence ID" value="RKQ91786.1"/>
    <property type="molecule type" value="Genomic_DNA"/>
</dbReference>
<dbReference type="AlphaFoldDB" id="A0A660LBL4"/>
<comment type="similarity">
    <text evidence="4">Belongs to the DegT/DnrJ/EryC1 family.</text>
</comment>
<dbReference type="PIRSF" id="PIRSF000390">
    <property type="entry name" value="PLP_StrS"/>
    <property type="match status" value="1"/>
</dbReference>
<dbReference type="RefSeq" id="WP_121249548.1">
    <property type="nucleotide sequence ID" value="NZ_RBIL01000001.1"/>
</dbReference>
<dbReference type="Gene3D" id="3.90.1150.10">
    <property type="entry name" value="Aspartate Aminotransferase, domain 1"/>
    <property type="match status" value="1"/>
</dbReference>
<evidence type="ECO:0000256" key="3">
    <source>
        <dbReference type="PIRSR" id="PIRSR000390-2"/>
    </source>
</evidence>
<gene>
    <name evidence="5" type="ORF">C8N24_1616</name>
</gene>
<dbReference type="Gene3D" id="3.40.640.10">
    <property type="entry name" value="Type I PLP-dependent aspartate aminotransferase-like (Major domain)"/>
    <property type="match status" value="1"/>
</dbReference>
<dbReference type="GO" id="GO:0000271">
    <property type="term" value="P:polysaccharide biosynthetic process"/>
    <property type="evidence" value="ECO:0007669"/>
    <property type="project" value="TreeGrafter"/>
</dbReference>
<dbReference type="PANTHER" id="PTHR30244:SF34">
    <property type="entry name" value="DTDP-4-AMINO-4,6-DIDEOXYGALACTOSE TRANSAMINASE"/>
    <property type="match status" value="1"/>
</dbReference>
<dbReference type="PANTHER" id="PTHR30244">
    <property type="entry name" value="TRANSAMINASE"/>
    <property type="match status" value="1"/>
</dbReference>
<dbReference type="Pfam" id="PF01041">
    <property type="entry name" value="DegT_DnrJ_EryC1"/>
    <property type="match status" value="1"/>
</dbReference>
<evidence type="ECO:0000256" key="2">
    <source>
        <dbReference type="PIRSR" id="PIRSR000390-1"/>
    </source>
</evidence>
<evidence type="ECO:0000313" key="5">
    <source>
        <dbReference type="EMBL" id="RKQ91786.1"/>
    </source>
</evidence>
<dbReference type="GO" id="GO:0008483">
    <property type="term" value="F:transaminase activity"/>
    <property type="evidence" value="ECO:0007669"/>
    <property type="project" value="TreeGrafter"/>
</dbReference>
<dbReference type="OrthoDB" id="5342089at2"/>
<keyword evidence="6" id="KW-1185">Reference proteome</keyword>
<dbReference type="InterPro" id="IPR015421">
    <property type="entry name" value="PyrdxlP-dep_Trfase_major"/>
</dbReference>
<protein>
    <submittedName>
        <fullName evidence="5">dTDP-4-amino-4,6-dideoxygalactose transaminase</fullName>
    </submittedName>
</protein>
<evidence type="ECO:0000256" key="4">
    <source>
        <dbReference type="RuleBase" id="RU004508"/>
    </source>
</evidence>
<comment type="caution">
    <text evidence="5">The sequence shown here is derived from an EMBL/GenBank/DDBJ whole genome shotgun (WGS) entry which is preliminary data.</text>
</comment>
<feature type="modified residue" description="N6-(pyridoxal phosphate)lysine" evidence="3">
    <location>
        <position position="189"/>
    </location>
</feature>
<keyword evidence="3 4" id="KW-0663">Pyridoxal phosphate</keyword>
<dbReference type="GO" id="GO:0030170">
    <property type="term" value="F:pyridoxal phosphate binding"/>
    <property type="evidence" value="ECO:0007669"/>
    <property type="project" value="TreeGrafter"/>
</dbReference>
<dbReference type="InterPro" id="IPR015422">
    <property type="entry name" value="PyrdxlP-dep_Trfase_small"/>
</dbReference>
<dbReference type="CDD" id="cd00616">
    <property type="entry name" value="AHBA_syn"/>
    <property type="match status" value="1"/>
</dbReference>
<feature type="active site" description="Proton acceptor" evidence="2">
    <location>
        <position position="189"/>
    </location>
</feature>
<comment type="cofactor">
    <cofactor evidence="1">
        <name>pyridoxal 5'-phosphate</name>
        <dbReference type="ChEBI" id="CHEBI:597326"/>
    </cofactor>
</comment>
<proteinExistence type="inferred from homology"/>
<name>A0A660LBL4_9ACTN</name>
<dbReference type="SUPFAM" id="SSF53383">
    <property type="entry name" value="PLP-dependent transferases"/>
    <property type="match status" value="1"/>
</dbReference>
<sequence length="382" mass="41380">MDATERTPEIPLFDLELSEEDIEAVLDVLRSGWLTMGPLTAEFERTFAEHLGVEHAVAVSSCTAALHLAYLAAGVGPGDEVIVPALTFAATAAAVVYCGATPVFADVVGPHRLDLDPASVERMITPRTKAVCVVHFAGYPARVQELRALCDAHGVALIEDVAHAPQAYVDGRAVGSFGLAGAFSFFSNKVLACGEGGLVATDDEAVAALARSRRSHGMTSGTWSRHTGETITYDAQGLGFNYRLDEPRAALLLSRFKRLDAEIARRRELTRAYRAALAGHEGLIVPYADEDVEHSSCYVMPVLVRDHARRDEIRLALRSKHGVQTSIFYPAVHEFTAYRERFGVPSLPHTEHAARAEITIPLHMAMDDAALERVVAALEDTV</sequence>
<organism evidence="5 6">
    <name type="scientific">Solirubrobacter pauli</name>
    <dbReference type="NCBI Taxonomy" id="166793"/>
    <lineage>
        <taxon>Bacteria</taxon>
        <taxon>Bacillati</taxon>
        <taxon>Actinomycetota</taxon>
        <taxon>Thermoleophilia</taxon>
        <taxon>Solirubrobacterales</taxon>
        <taxon>Solirubrobacteraceae</taxon>
        <taxon>Solirubrobacter</taxon>
    </lineage>
</organism>